<evidence type="ECO:0000313" key="3">
    <source>
        <dbReference type="EMBL" id="KAJ8254518.1"/>
    </source>
</evidence>
<feature type="domain" description="Ras-associating" evidence="2">
    <location>
        <begin position="85"/>
        <end position="172"/>
    </location>
</feature>
<evidence type="ECO:0000313" key="4">
    <source>
        <dbReference type="Proteomes" id="UP001152803"/>
    </source>
</evidence>
<keyword evidence="4" id="KW-1185">Reference proteome</keyword>
<evidence type="ECO:0000259" key="2">
    <source>
        <dbReference type="PROSITE" id="PS50200"/>
    </source>
</evidence>
<dbReference type="InterPro" id="IPR029071">
    <property type="entry name" value="Ubiquitin-like_domsf"/>
</dbReference>
<feature type="region of interest" description="Disordered" evidence="1">
    <location>
        <begin position="30"/>
        <end position="57"/>
    </location>
</feature>
<dbReference type="SMART" id="SM00314">
    <property type="entry name" value="RA"/>
    <property type="match status" value="1"/>
</dbReference>
<proteinExistence type="predicted"/>
<protein>
    <recommendedName>
        <fullName evidence="2">Ras-associating domain-containing protein</fullName>
    </recommendedName>
</protein>
<sequence length="230" mass="25458">MCIKWPPCCLPFLQSLSSSCHNMAETFSPTPPQCSSPTVRSAHNSQLDLSGASPRPVRRALSPATQHKRSVSMVTLPVYNRQVDDSCIVRVTVEHANNCNMYKSILLTSQDKTAQVIQRALEKHSLEDCDGQDFTLSQLLPQDKLLIPDKANVFYAMSTTANYDFVLRQRRSGQRRLLGSNSSLNSLASGNRGEIAVSLSLCCGTFWNRADCPDRTVGIPEWAGKLDEPK</sequence>
<dbReference type="PROSITE" id="PS51257">
    <property type="entry name" value="PROKAR_LIPOPROTEIN"/>
    <property type="match status" value="1"/>
</dbReference>
<accession>A0A9Q1D0S0</accession>
<dbReference type="Proteomes" id="UP001152803">
    <property type="component" value="Unassembled WGS sequence"/>
</dbReference>
<comment type="caution">
    <text evidence="3">The sequence shown here is derived from an EMBL/GenBank/DDBJ whole genome shotgun (WGS) entry which is preliminary data.</text>
</comment>
<organism evidence="3 4">
    <name type="scientific">Conger conger</name>
    <name type="common">Conger eel</name>
    <name type="synonym">Muraena conger</name>
    <dbReference type="NCBI Taxonomy" id="82655"/>
    <lineage>
        <taxon>Eukaryota</taxon>
        <taxon>Metazoa</taxon>
        <taxon>Chordata</taxon>
        <taxon>Craniata</taxon>
        <taxon>Vertebrata</taxon>
        <taxon>Euteleostomi</taxon>
        <taxon>Actinopterygii</taxon>
        <taxon>Neopterygii</taxon>
        <taxon>Teleostei</taxon>
        <taxon>Anguilliformes</taxon>
        <taxon>Congridae</taxon>
        <taxon>Conger</taxon>
    </lineage>
</organism>
<dbReference type="PROSITE" id="PS50200">
    <property type="entry name" value="RA"/>
    <property type="match status" value="1"/>
</dbReference>
<reference evidence="3" key="1">
    <citation type="journal article" date="2023" name="Science">
        <title>Genome structures resolve the early diversification of teleost fishes.</title>
        <authorList>
            <person name="Parey E."/>
            <person name="Louis A."/>
            <person name="Montfort J."/>
            <person name="Bouchez O."/>
            <person name="Roques C."/>
            <person name="Iampietro C."/>
            <person name="Lluch J."/>
            <person name="Castinel A."/>
            <person name="Donnadieu C."/>
            <person name="Desvignes T."/>
            <person name="Floi Bucao C."/>
            <person name="Jouanno E."/>
            <person name="Wen M."/>
            <person name="Mejri S."/>
            <person name="Dirks R."/>
            <person name="Jansen H."/>
            <person name="Henkel C."/>
            <person name="Chen W.J."/>
            <person name="Zahm M."/>
            <person name="Cabau C."/>
            <person name="Klopp C."/>
            <person name="Thompson A.W."/>
            <person name="Robinson-Rechavi M."/>
            <person name="Braasch I."/>
            <person name="Lecointre G."/>
            <person name="Bobe J."/>
            <person name="Postlethwait J.H."/>
            <person name="Berthelot C."/>
            <person name="Roest Crollius H."/>
            <person name="Guiguen Y."/>
        </authorList>
    </citation>
    <scope>NUCLEOTIDE SEQUENCE</scope>
    <source>
        <strain evidence="3">Concon-B</strain>
    </source>
</reference>
<dbReference type="OrthoDB" id="26687at2759"/>
<name>A0A9Q1D0S0_CONCO</name>
<dbReference type="AlphaFoldDB" id="A0A9Q1D0S0"/>
<dbReference type="InterPro" id="IPR000159">
    <property type="entry name" value="RA_dom"/>
</dbReference>
<dbReference type="CDD" id="cd00153">
    <property type="entry name" value="RA_RalGDS_like"/>
    <property type="match status" value="1"/>
</dbReference>
<dbReference type="SUPFAM" id="SSF54236">
    <property type="entry name" value="Ubiquitin-like"/>
    <property type="match status" value="1"/>
</dbReference>
<dbReference type="EMBL" id="JAFJMO010000016">
    <property type="protein sequence ID" value="KAJ8254518.1"/>
    <property type="molecule type" value="Genomic_DNA"/>
</dbReference>
<dbReference type="Pfam" id="PF00788">
    <property type="entry name" value="RA"/>
    <property type="match status" value="1"/>
</dbReference>
<dbReference type="GO" id="GO:0007165">
    <property type="term" value="P:signal transduction"/>
    <property type="evidence" value="ECO:0007669"/>
    <property type="project" value="InterPro"/>
</dbReference>
<dbReference type="Gene3D" id="3.10.20.90">
    <property type="entry name" value="Phosphatidylinositol 3-kinase Catalytic Subunit, Chain A, domain 1"/>
    <property type="match status" value="1"/>
</dbReference>
<gene>
    <name evidence="3" type="ORF">COCON_G00211300</name>
</gene>
<feature type="compositionally biased region" description="Polar residues" evidence="1">
    <location>
        <begin position="35"/>
        <end position="48"/>
    </location>
</feature>
<evidence type="ECO:0000256" key="1">
    <source>
        <dbReference type="SAM" id="MobiDB-lite"/>
    </source>
</evidence>